<dbReference type="PANTHER" id="PTHR12832">
    <property type="entry name" value="TESTIS-SPECIFIC PROTEIN PBS13 T-COMPLEX 11"/>
    <property type="match status" value="1"/>
</dbReference>
<dbReference type="CTD" id="100996648"/>
<dbReference type="eggNOG" id="KOG1981">
    <property type="taxonomic scope" value="Eukaryota"/>
</dbReference>
<proteinExistence type="inferred from homology"/>
<dbReference type="GeneID" id="100340024"/>
<dbReference type="HOGENOM" id="CLU_026469_0_0_1"/>
<evidence type="ECO:0000313" key="3">
    <source>
        <dbReference type="Ensembl" id="ENSOCUP00000023651.2"/>
    </source>
</evidence>
<comment type="similarity">
    <text evidence="1">Belongs to the TCP11 family.</text>
</comment>
<feature type="region of interest" description="Disordered" evidence="2">
    <location>
        <begin position="267"/>
        <end position="294"/>
    </location>
</feature>
<evidence type="ECO:0008006" key="5">
    <source>
        <dbReference type="Google" id="ProtNLM"/>
    </source>
</evidence>
<organism evidence="3 4">
    <name type="scientific">Oryctolagus cuniculus</name>
    <name type="common">Rabbit</name>
    <dbReference type="NCBI Taxonomy" id="9986"/>
    <lineage>
        <taxon>Eukaryota</taxon>
        <taxon>Metazoa</taxon>
        <taxon>Chordata</taxon>
        <taxon>Craniata</taxon>
        <taxon>Vertebrata</taxon>
        <taxon>Euteleostomi</taxon>
        <taxon>Mammalia</taxon>
        <taxon>Eutheria</taxon>
        <taxon>Euarchontoglires</taxon>
        <taxon>Glires</taxon>
        <taxon>Lagomorpha</taxon>
        <taxon>Leporidae</taxon>
        <taxon>Oryctolagus</taxon>
    </lineage>
</organism>
<dbReference type="Proteomes" id="UP000001811">
    <property type="component" value="Chromosome X"/>
</dbReference>
<protein>
    <recommendedName>
        <fullName evidence="5">T-complex 11 family, X-linked 2</fullName>
    </recommendedName>
</protein>
<dbReference type="EMBL" id="AAGW02046111">
    <property type="status" value="NOT_ANNOTATED_CDS"/>
    <property type="molecule type" value="Genomic_DNA"/>
</dbReference>
<reference evidence="3" key="2">
    <citation type="submission" date="2025-08" db="UniProtKB">
        <authorList>
            <consortium name="Ensembl"/>
        </authorList>
    </citation>
    <scope>IDENTIFICATION</scope>
    <source>
        <strain evidence="3">Thorbecke</strain>
    </source>
</reference>
<dbReference type="Pfam" id="PF05794">
    <property type="entry name" value="Tcp11"/>
    <property type="match status" value="1"/>
</dbReference>
<dbReference type="KEGG" id="ocu:100340024"/>
<dbReference type="GO" id="GO:0001669">
    <property type="term" value="C:acrosomal vesicle"/>
    <property type="evidence" value="ECO:0007669"/>
    <property type="project" value="TreeGrafter"/>
</dbReference>
<dbReference type="PANTHER" id="PTHR12832:SF21">
    <property type="entry name" value="T-COMPLEX PROTEIN 11 X-LINKED PROTEIN 1-RELATED"/>
    <property type="match status" value="1"/>
</dbReference>
<dbReference type="Ensembl" id="ENSOCUT00000029166.2">
    <property type="protein sequence ID" value="ENSOCUP00000023651.2"/>
    <property type="gene ID" value="ENSOCUG00000022212.2"/>
</dbReference>
<evidence type="ECO:0000256" key="2">
    <source>
        <dbReference type="SAM" id="MobiDB-lite"/>
    </source>
</evidence>
<dbReference type="Bgee" id="ENSOCUG00000022212">
    <property type="expression patterns" value="Expressed in testis"/>
</dbReference>
<dbReference type="GeneTree" id="ENSGT00940000160792"/>
<dbReference type="FunCoup" id="G1U2P9">
    <property type="interactions" value="1"/>
</dbReference>
<dbReference type="GO" id="GO:0010737">
    <property type="term" value="P:protein kinase A signaling"/>
    <property type="evidence" value="ECO:0007669"/>
    <property type="project" value="TreeGrafter"/>
</dbReference>
<evidence type="ECO:0000313" key="4">
    <source>
        <dbReference type="Proteomes" id="UP000001811"/>
    </source>
</evidence>
<sequence length="512" mass="57865">MPKINEESVLQNDSSEAESRAPTPKTPGQTQEDQSSSTDNHPPESRSAALSVTELIETINEVSKMSIAHEIMVNQDFYMEERILPPNSVEGRFVETMYNAFWDHMEEQLSSAPPNFACALELLKEVKDILLSLLLPRQNQLKREIEQALDLGLLKQEAEHGALDVPHLSSSILSLMGMLCAPIRDEAVQKLESITDPVELLRGIFHVLGLMKMDMMNYTIQSLRPFLQEHSVQYERAKFQELLDRQPHLLVFTTKWLTKAAADLITPSASSDSPSSSSSKTYSPGSQEANSSEIPSPTMVLYQGYLNLLHWDPENEEFPETLLMDRIRLQEMESTVCQLTILTSVLLVARSFSGSVLFRSPEFVDKLKYIIKALTEEFTSRPEEAMLSVSEQVSQEIHQGLMDMGFTALSNENKKSLVGQLQNIAKKENCVRSIIDQRIHLFLKSCLVRGMQESLLDFPGGLIFIEGELADLGWKFVNLMHHNHQVFSPYYTEILKNVIPPAQVQETEKEPI</sequence>
<reference evidence="3" key="3">
    <citation type="submission" date="2025-09" db="UniProtKB">
        <authorList>
            <consortium name="Ensembl"/>
        </authorList>
    </citation>
    <scope>IDENTIFICATION</scope>
    <source>
        <strain evidence="3">Thorbecke</strain>
    </source>
</reference>
<feature type="compositionally biased region" description="Low complexity" evidence="2">
    <location>
        <begin position="267"/>
        <end position="286"/>
    </location>
</feature>
<dbReference type="GO" id="GO:1902490">
    <property type="term" value="P:regulation of sperm capacitation"/>
    <property type="evidence" value="ECO:0007669"/>
    <property type="project" value="TreeGrafter"/>
</dbReference>
<accession>G1U2P9</accession>
<dbReference type="PaxDb" id="9986-ENSOCUP00000023651"/>
<dbReference type="OrthoDB" id="276323at2759"/>
<reference evidence="3 4" key="1">
    <citation type="journal article" date="2011" name="Nature">
        <title>A high-resolution map of human evolutionary constraint using 29 mammals.</title>
        <authorList>
            <person name="Lindblad-Toh K."/>
            <person name="Garber M."/>
            <person name="Zuk O."/>
            <person name="Lin M.F."/>
            <person name="Parker B.J."/>
            <person name="Washietl S."/>
            <person name="Kheradpour P."/>
            <person name="Ernst J."/>
            <person name="Jordan G."/>
            <person name="Mauceli E."/>
            <person name="Ward L.D."/>
            <person name="Lowe C.B."/>
            <person name="Holloway A.K."/>
            <person name="Clamp M."/>
            <person name="Gnerre S."/>
            <person name="Alfoldi J."/>
            <person name="Beal K."/>
            <person name="Chang J."/>
            <person name="Clawson H."/>
            <person name="Cuff J."/>
            <person name="Di Palma F."/>
            <person name="Fitzgerald S."/>
            <person name="Flicek P."/>
            <person name="Guttman M."/>
            <person name="Hubisz M.J."/>
            <person name="Jaffe D.B."/>
            <person name="Jungreis I."/>
            <person name="Kent W.J."/>
            <person name="Kostka D."/>
            <person name="Lara M."/>
            <person name="Martins A.L."/>
            <person name="Massingham T."/>
            <person name="Moltke I."/>
            <person name="Raney B.J."/>
            <person name="Rasmussen M.D."/>
            <person name="Robinson J."/>
            <person name="Stark A."/>
            <person name="Vilella A.J."/>
            <person name="Wen J."/>
            <person name="Xie X."/>
            <person name="Zody M.C."/>
            <person name="Baldwin J."/>
            <person name="Bloom T."/>
            <person name="Chin C.W."/>
            <person name="Heiman D."/>
            <person name="Nicol R."/>
            <person name="Nusbaum C."/>
            <person name="Young S."/>
            <person name="Wilkinson J."/>
            <person name="Worley K.C."/>
            <person name="Kovar C.L."/>
            <person name="Muzny D.M."/>
            <person name="Gibbs R.A."/>
            <person name="Cree A."/>
            <person name="Dihn H.H."/>
            <person name="Fowler G."/>
            <person name="Jhangiani S."/>
            <person name="Joshi V."/>
            <person name="Lee S."/>
            <person name="Lewis L.R."/>
            <person name="Nazareth L.V."/>
            <person name="Okwuonu G."/>
            <person name="Santibanez J."/>
            <person name="Warren W.C."/>
            <person name="Mardis E.R."/>
            <person name="Weinstock G.M."/>
            <person name="Wilson R.K."/>
            <person name="Delehaunty K."/>
            <person name="Dooling D."/>
            <person name="Fronik C."/>
            <person name="Fulton L."/>
            <person name="Fulton B."/>
            <person name="Graves T."/>
            <person name="Minx P."/>
            <person name="Sodergren E."/>
            <person name="Birney E."/>
            <person name="Margulies E.H."/>
            <person name="Herrero J."/>
            <person name="Green E.D."/>
            <person name="Haussler D."/>
            <person name="Siepel A."/>
            <person name="Goldman N."/>
            <person name="Pollard K.S."/>
            <person name="Pedersen J.S."/>
            <person name="Lander E.S."/>
            <person name="Kellis M."/>
        </authorList>
    </citation>
    <scope>NUCLEOTIDE SEQUENCE [LARGE SCALE GENOMIC DNA]</scope>
    <source>
        <strain evidence="3 4">Thorbecke inbred</strain>
    </source>
</reference>
<feature type="compositionally biased region" description="Polar residues" evidence="2">
    <location>
        <begin position="26"/>
        <end position="40"/>
    </location>
</feature>
<dbReference type="AlphaFoldDB" id="G1U2P9"/>
<evidence type="ECO:0000256" key="1">
    <source>
        <dbReference type="ARBA" id="ARBA00010954"/>
    </source>
</evidence>
<name>G1U2P9_RABIT</name>
<dbReference type="InParanoid" id="G1U2P9"/>
<feature type="region of interest" description="Disordered" evidence="2">
    <location>
        <begin position="1"/>
        <end position="48"/>
    </location>
</feature>
<dbReference type="GO" id="GO:0036126">
    <property type="term" value="C:sperm flagellum"/>
    <property type="evidence" value="ECO:0007669"/>
    <property type="project" value="TreeGrafter"/>
</dbReference>
<dbReference type="InterPro" id="IPR008862">
    <property type="entry name" value="Tcp11"/>
</dbReference>
<keyword evidence="4" id="KW-1185">Reference proteome</keyword>